<comment type="caution">
    <text evidence="1">The sequence shown here is derived from an EMBL/GenBank/DDBJ whole genome shotgun (WGS) entry which is preliminary data.</text>
</comment>
<proteinExistence type="predicted"/>
<dbReference type="EMBL" id="JAHHHD010000062">
    <property type="protein sequence ID" value="MBW4662212.1"/>
    <property type="molecule type" value="Genomic_DNA"/>
</dbReference>
<evidence type="ECO:0000313" key="1">
    <source>
        <dbReference type="EMBL" id="MBW4662212.1"/>
    </source>
</evidence>
<organism evidence="1 2">
    <name type="scientific">Drouetiella hepatica Uher 2000/2452</name>
    <dbReference type="NCBI Taxonomy" id="904376"/>
    <lineage>
        <taxon>Bacteria</taxon>
        <taxon>Bacillati</taxon>
        <taxon>Cyanobacteriota</taxon>
        <taxon>Cyanophyceae</taxon>
        <taxon>Oculatellales</taxon>
        <taxon>Oculatellaceae</taxon>
        <taxon>Drouetiella</taxon>
    </lineage>
</organism>
<accession>A0A951UQ29</accession>
<dbReference type="AlphaFoldDB" id="A0A951UQ29"/>
<reference evidence="1" key="2">
    <citation type="journal article" date="2022" name="Microbiol. Resour. Announc.">
        <title>Metagenome Sequencing to Explore Phylogenomics of Terrestrial Cyanobacteria.</title>
        <authorList>
            <person name="Ward R.D."/>
            <person name="Stajich J.E."/>
            <person name="Johansen J.R."/>
            <person name="Huntemann M."/>
            <person name="Clum A."/>
            <person name="Foster B."/>
            <person name="Foster B."/>
            <person name="Roux S."/>
            <person name="Palaniappan K."/>
            <person name="Varghese N."/>
            <person name="Mukherjee S."/>
            <person name="Reddy T.B.K."/>
            <person name="Daum C."/>
            <person name="Copeland A."/>
            <person name="Chen I.A."/>
            <person name="Ivanova N.N."/>
            <person name="Kyrpides N.C."/>
            <person name="Shapiro N."/>
            <person name="Eloe-Fadrosh E.A."/>
            <person name="Pietrasiak N."/>
        </authorList>
    </citation>
    <scope>NUCLEOTIDE SEQUENCE</scope>
    <source>
        <strain evidence="1">UHER 2000/2452</strain>
    </source>
</reference>
<sequence>MFRFVILARDFQEKMSLLLPRIGITDCTRAIVFVSNFPQNTVGSFWIANGHGFGKPTLPDWWINSVNSENPAQAILDAYQSDDFNGHPKLVTCILVTADSSNPANISYLVQHTRMNSFEGLELLKVLAQHNIPAYTGTTLHDDFLSRRFSSQIPKELKDLHYWSVQLWEDFCSHQLAEHGQRMLAQFWAKSR</sequence>
<reference evidence="1" key="1">
    <citation type="submission" date="2021-05" db="EMBL/GenBank/DDBJ databases">
        <authorList>
            <person name="Pietrasiak N."/>
            <person name="Ward R."/>
            <person name="Stajich J.E."/>
            <person name="Kurbessoian T."/>
        </authorList>
    </citation>
    <scope>NUCLEOTIDE SEQUENCE</scope>
    <source>
        <strain evidence="1">UHER 2000/2452</strain>
    </source>
</reference>
<dbReference type="Proteomes" id="UP000757435">
    <property type="component" value="Unassembled WGS sequence"/>
</dbReference>
<evidence type="ECO:0000313" key="2">
    <source>
        <dbReference type="Proteomes" id="UP000757435"/>
    </source>
</evidence>
<protein>
    <submittedName>
        <fullName evidence="1">Uncharacterized protein</fullName>
    </submittedName>
</protein>
<name>A0A951UQ29_9CYAN</name>
<gene>
    <name evidence="1" type="ORF">KME15_26465</name>
</gene>